<evidence type="ECO:0000256" key="1">
    <source>
        <dbReference type="SAM" id="MobiDB-lite"/>
    </source>
</evidence>
<dbReference type="VEuPathDB" id="HostDB:ENSMUSG00000038900"/>
<dbReference type="ProteomicsDB" id="330812"/>
<dbReference type="AGR" id="MGI:98002"/>
<gene>
    <name evidence="2 3" type="primary">Rpl12</name>
</gene>
<reference evidence="2 4" key="2">
    <citation type="journal article" date="2011" name="PLoS Biol.">
        <title>Modernizing reference genome assemblies.</title>
        <authorList>
            <person name="Church D.M."/>
            <person name="Schneider V.A."/>
            <person name="Graves T."/>
            <person name="Auger K."/>
            <person name="Cunningham F."/>
            <person name="Bouk N."/>
            <person name="Chen H.C."/>
            <person name="Agarwala R."/>
            <person name="McLaren W.M."/>
            <person name="Ritchie G.R."/>
            <person name="Albracht D."/>
            <person name="Kremitzki M."/>
            <person name="Rock S."/>
            <person name="Kotkiewicz H."/>
            <person name="Kremitzki C."/>
            <person name="Wollam A."/>
            <person name="Trani L."/>
            <person name="Fulton L."/>
            <person name="Fulton R."/>
            <person name="Matthews L."/>
            <person name="Whitehead S."/>
            <person name="Chow W."/>
            <person name="Torrance J."/>
            <person name="Dunn M."/>
            <person name="Harden G."/>
            <person name="Threadgold G."/>
            <person name="Wood J."/>
            <person name="Collins J."/>
            <person name="Heath P."/>
            <person name="Griffiths G."/>
            <person name="Pelan S."/>
            <person name="Grafham D."/>
            <person name="Eichler E.E."/>
            <person name="Weinstock G."/>
            <person name="Mardis E.R."/>
            <person name="Wilson R.K."/>
            <person name="Howe K."/>
            <person name="Flicek P."/>
            <person name="Hubbard T."/>
        </authorList>
    </citation>
    <scope>NUCLEOTIDE SEQUENCE [LARGE SCALE GENOMIC DNA]</scope>
    <source>
        <strain evidence="2 4">C57BL/6J</strain>
    </source>
</reference>
<reference evidence="2" key="4">
    <citation type="submission" date="2025-09" db="UniProtKB">
        <authorList>
            <consortium name="Ensembl"/>
        </authorList>
    </citation>
    <scope>IDENTIFICATION</scope>
    <source>
        <strain evidence="2">C57BL/6J</strain>
    </source>
</reference>
<dbReference type="Bgee" id="ENSMUSG00000038900">
    <property type="expression patterns" value="Expressed in epiblast (generic) and 66 other cell types or tissues"/>
</dbReference>
<dbReference type="Ensembl" id="ENSMUST00000102811.10">
    <property type="protein sequence ID" value="ENSMUSP00000141294.2"/>
    <property type="gene ID" value="ENSMUSG00000038900.18"/>
</dbReference>
<dbReference type="ExpressionAtlas" id="A0A0A6YVW4">
    <property type="expression patterns" value="baseline and differential"/>
</dbReference>
<feature type="compositionally biased region" description="Polar residues" evidence="1">
    <location>
        <begin position="75"/>
        <end position="84"/>
    </location>
</feature>
<evidence type="ECO:0000313" key="2">
    <source>
        <dbReference type="Ensembl" id="ENSMUSP00000141294.2"/>
    </source>
</evidence>
<organism evidence="2 4">
    <name type="scientific">Mus musculus</name>
    <name type="common">Mouse</name>
    <dbReference type="NCBI Taxonomy" id="10090"/>
    <lineage>
        <taxon>Eukaryota</taxon>
        <taxon>Metazoa</taxon>
        <taxon>Chordata</taxon>
        <taxon>Craniata</taxon>
        <taxon>Vertebrata</taxon>
        <taxon>Euteleostomi</taxon>
        <taxon>Mammalia</taxon>
        <taxon>Eutheria</taxon>
        <taxon>Euarchontoglires</taxon>
        <taxon>Glires</taxon>
        <taxon>Rodentia</taxon>
        <taxon>Myomorpha</taxon>
        <taxon>Muroidea</taxon>
        <taxon>Muridae</taxon>
        <taxon>Murinae</taxon>
        <taxon>Mus</taxon>
        <taxon>Mus</taxon>
    </lineage>
</organism>
<feature type="region of interest" description="Disordered" evidence="1">
    <location>
        <begin position="62"/>
        <end position="84"/>
    </location>
</feature>
<evidence type="ECO:0000313" key="3">
    <source>
        <dbReference type="MGI" id="MGI:98002"/>
    </source>
</evidence>
<dbReference type="HOGENOM" id="CLU_2526872_0_0_1"/>
<evidence type="ECO:0000313" key="4">
    <source>
        <dbReference type="Proteomes" id="UP000000589"/>
    </source>
</evidence>
<reference evidence="2" key="3">
    <citation type="submission" date="2025-08" db="UniProtKB">
        <authorList>
            <consortium name="Ensembl"/>
        </authorList>
    </citation>
    <scope>IDENTIFICATION</scope>
    <source>
        <strain evidence="2">C57BL/6J</strain>
    </source>
</reference>
<dbReference type="MGI" id="MGI:98002">
    <property type="gene designation" value="Rpl12"/>
</dbReference>
<dbReference type="AlphaFoldDB" id="A0A0A6YVW4"/>
<keyword evidence="4" id="KW-1185">Reference proteome</keyword>
<protein>
    <submittedName>
        <fullName evidence="2">Ribosomal protein L12</fullName>
    </submittedName>
</protein>
<proteinExistence type="predicted"/>
<dbReference type="GeneTree" id="ENSGT00390000006922"/>
<name>A0A0A6YVW4_MOUSE</name>
<accession>A0A0A6YVW4</accession>
<dbReference type="Proteomes" id="UP000000589">
    <property type="component" value="Chromosome 2"/>
</dbReference>
<sequence>MPPKFDPNEVKVGACPRRARVLSRGLAGLPWALAATCVRGEGARRSGGPCALGVPEVHRRRGRRHIRLGPEDRSSGSVSEESWR</sequence>
<reference evidence="2 4" key="1">
    <citation type="journal article" date="2009" name="PLoS Biol.">
        <title>Lineage-specific biology revealed by a finished genome assembly of the mouse.</title>
        <authorList>
            <consortium name="Mouse Genome Sequencing Consortium"/>
            <person name="Church D.M."/>
            <person name="Goodstadt L."/>
            <person name="Hillier L.W."/>
            <person name="Zody M.C."/>
            <person name="Goldstein S."/>
            <person name="She X."/>
            <person name="Bult C.J."/>
            <person name="Agarwala R."/>
            <person name="Cherry J.L."/>
            <person name="DiCuccio M."/>
            <person name="Hlavina W."/>
            <person name="Kapustin Y."/>
            <person name="Meric P."/>
            <person name="Maglott D."/>
            <person name="Birtle Z."/>
            <person name="Marques A.C."/>
            <person name="Graves T."/>
            <person name="Zhou S."/>
            <person name="Teague B."/>
            <person name="Potamousis K."/>
            <person name="Churas C."/>
            <person name="Place M."/>
            <person name="Herschleb J."/>
            <person name="Runnheim R."/>
            <person name="Forrest D."/>
            <person name="Amos-Landgraf J."/>
            <person name="Schwartz D.C."/>
            <person name="Cheng Z."/>
            <person name="Lindblad-Toh K."/>
            <person name="Eichler E.E."/>
            <person name="Ponting C.P."/>
        </authorList>
    </citation>
    <scope>NUCLEOTIDE SEQUENCE [LARGE SCALE GENOMIC DNA]</scope>
    <source>
        <strain evidence="2 4">C57BL/6J</strain>
    </source>
</reference>